<dbReference type="AlphaFoldDB" id="A0A0A2LZZ1"/>
<reference evidence="2 3" key="1">
    <citation type="submission" date="2013-09" db="EMBL/GenBank/DDBJ databases">
        <authorList>
            <person name="Zeng Z."/>
            <person name="Chen C."/>
        </authorList>
    </citation>
    <scope>NUCLEOTIDE SEQUENCE [LARGE SCALE GENOMIC DNA]</scope>
    <source>
        <strain evidence="2 3">WB 3.3-2</strain>
    </source>
</reference>
<keyword evidence="3" id="KW-1185">Reference proteome</keyword>
<dbReference type="EMBL" id="JRLX01000038">
    <property type="protein sequence ID" value="KGO84773.1"/>
    <property type="molecule type" value="Genomic_DNA"/>
</dbReference>
<proteinExistence type="predicted"/>
<protein>
    <submittedName>
        <fullName evidence="2">Uncharacterized protein</fullName>
    </submittedName>
</protein>
<comment type="caution">
    <text evidence="2">The sequence shown here is derived from an EMBL/GenBank/DDBJ whole genome shotgun (WGS) entry which is preliminary data.</text>
</comment>
<gene>
    <name evidence="2" type="ORF">Q765_19895</name>
</gene>
<dbReference type="Proteomes" id="UP000030152">
    <property type="component" value="Unassembled WGS sequence"/>
</dbReference>
<feature type="transmembrane region" description="Helical" evidence="1">
    <location>
        <begin position="6"/>
        <end position="26"/>
    </location>
</feature>
<organism evidence="2 3">
    <name type="scientific">Flavobacterium rivuli WB 3.3-2 = DSM 21788</name>
    <dbReference type="NCBI Taxonomy" id="1121895"/>
    <lineage>
        <taxon>Bacteria</taxon>
        <taxon>Pseudomonadati</taxon>
        <taxon>Bacteroidota</taxon>
        <taxon>Flavobacteriia</taxon>
        <taxon>Flavobacteriales</taxon>
        <taxon>Flavobacteriaceae</taxon>
        <taxon>Flavobacterium</taxon>
    </lineage>
</organism>
<dbReference type="STRING" id="1121895.GCA_000378485_04015"/>
<name>A0A0A2LZZ1_9FLAO</name>
<keyword evidence="1" id="KW-0472">Membrane</keyword>
<evidence type="ECO:0000313" key="3">
    <source>
        <dbReference type="Proteomes" id="UP000030152"/>
    </source>
</evidence>
<accession>A0A0A2LZZ1</accession>
<evidence type="ECO:0000256" key="1">
    <source>
        <dbReference type="SAM" id="Phobius"/>
    </source>
</evidence>
<keyword evidence="1" id="KW-1133">Transmembrane helix</keyword>
<evidence type="ECO:0000313" key="2">
    <source>
        <dbReference type="EMBL" id="KGO84773.1"/>
    </source>
</evidence>
<dbReference type="RefSeq" id="WP_020215192.1">
    <property type="nucleotide sequence ID" value="NZ_JRLX01000038.1"/>
</dbReference>
<keyword evidence="1" id="KW-0812">Transmembrane</keyword>
<sequence>MNLDKYSTEIIIAVIAAVAGGAFFIIKKSKRSNNKVIQRDIDISGDRGKVIGGDDNSTN</sequence>